<evidence type="ECO:0000256" key="1">
    <source>
        <dbReference type="SAM" id="Phobius"/>
    </source>
</evidence>
<feature type="domain" description="DUF6545" evidence="2">
    <location>
        <begin position="227"/>
        <end position="342"/>
    </location>
</feature>
<name>A0ABT0XWY6_9ACTN</name>
<dbReference type="RefSeq" id="WP_251797553.1">
    <property type="nucleotide sequence ID" value="NZ_JAMQOL010000010.1"/>
</dbReference>
<feature type="transmembrane region" description="Helical" evidence="1">
    <location>
        <begin position="6"/>
        <end position="23"/>
    </location>
</feature>
<feature type="transmembrane region" description="Helical" evidence="1">
    <location>
        <begin position="87"/>
        <end position="107"/>
    </location>
</feature>
<dbReference type="NCBIfam" id="NF042915">
    <property type="entry name" value="MAB_1171c_fam"/>
    <property type="match status" value="1"/>
</dbReference>
<gene>
    <name evidence="3" type="ORF">LXN57_09000</name>
</gene>
<proteinExistence type="predicted"/>
<evidence type="ECO:0000313" key="4">
    <source>
        <dbReference type="Proteomes" id="UP001523216"/>
    </source>
</evidence>
<accession>A0ABT0XWY6</accession>
<dbReference type="InterPro" id="IPR050039">
    <property type="entry name" value="MAB_1171c-like"/>
</dbReference>
<comment type="caution">
    <text evidence="3">The sequence shown here is derived from an EMBL/GenBank/DDBJ whole genome shotgun (WGS) entry which is preliminary data.</text>
</comment>
<reference evidence="3 4" key="1">
    <citation type="submission" date="2022-06" db="EMBL/GenBank/DDBJ databases">
        <title>Actinoplanes abujensis sp. nov., isolated from Nigerian arid soil.</title>
        <authorList>
            <person name="Ding P."/>
        </authorList>
    </citation>
    <scope>NUCLEOTIDE SEQUENCE [LARGE SCALE GENOMIC DNA]</scope>
    <source>
        <strain evidence="4">TRM88002</strain>
    </source>
</reference>
<keyword evidence="1" id="KW-0472">Membrane</keyword>
<feature type="transmembrane region" description="Helical" evidence="1">
    <location>
        <begin position="119"/>
        <end position="146"/>
    </location>
</feature>
<keyword evidence="4" id="KW-1185">Reference proteome</keyword>
<evidence type="ECO:0000313" key="3">
    <source>
        <dbReference type="EMBL" id="MCM4077702.1"/>
    </source>
</evidence>
<dbReference type="Proteomes" id="UP001523216">
    <property type="component" value="Unassembled WGS sequence"/>
</dbReference>
<keyword evidence="1" id="KW-0812">Transmembrane</keyword>
<dbReference type="EMBL" id="JAMQOL010000010">
    <property type="protein sequence ID" value="MCM4077702.1"/>
    <property type="molecule type" value="Genomic_DNA"/>
</dbReference>
<feature type="transmembrane region" description="Helical" evidence="1">
    <location>
        <begin position="57"/>
        <end position="75"/>
    </location>
</feature>
<feature type="transmembrane region" description="Helical" evidence="1">
    <location>
        <begin position="30"/>
        <end position="51"/>
    </location>
</feature>
<organism evidence="3 4">
    <name type="scientific">Paractinoplanes hotanensis</name>
    <dbReference type="NCBI Taxonomy" id="2906497"/>
    <lineage>
        <taxon>Bacteria</taxon>
        <taxon>Bacillati</taxon>
        <taxon>Actinomycetota</taxon>
        <taxon>Actinomycetes</taxon>
        <taxon>Micromonosporales</taxon>
        <taxon>Micromonosporaceae</taxon>
        <taxon>Paractinoplanes</taxon>
    </lineage>
</organism>
<protein>
    <recommendedName>
        <fullName evidence="2">DUF6545 domain-containing protein</fullName>
    </recommendedName>
</protein>
<sequence length="357" mass="38119">MILDVALLALLWGATVVRIPTLWRDQRQRALWAAVCAIALAKTVSFAPIAAQLDVPIVPHLLGVTSAYFLLRFIALVTHTGVRARQLALLVAVLVALCVLDLVAHGIDTEAELLATEQGWAVAAYWVVLEAYLGTVLVTTSMLFWRISGGAPAGLPRAGLRVTSIGTALVACYAAVKGSLVLAHTLGTDVAFSTVEPIGRTAQTSGLILTIAGLLAPATRRARAAYEAYRSLLVLRPLWKAMRDAFPEVILFTPRRAVIELAGVDDVHLRLYRRVIEIRDGMLALRPYAAPHGSSPAEEATAIVDALRRRASGAPLTEPGSWAPVGPAMADEVAWLSRVSRGLAAPSRTPTPSESAR</sequence>
<dbReference type="Pfam" id="PF20182">
    <property type="entry name" value="DUF6545"/>
    <property type="match status" value="1"/>
</dbReference>
<dbReference type="InterPro" id="IPR046675">
    <property type="entry name" value="DUF6545"/>
</dbReference>
<evidence type="ECO:0000259" key="2">
    <source>
        <dbReference type="Pfam" id="PF20182"/>
    </source>
</evidence>
<feature type="transmembrane region" description="Helical" evidence="1">
    <location>
        <begin position="158"/>
        <end position="176"/>
    </location>
</feature>
<keyword evidence="1" id="KW-1133">Transmembrane helix</keyword>